<organism evidence="3 4">
    <name type="scientific">Paraburkholderia monticola</name>
    <dbReference type="NCBI Taxonomy" id="1399968"/>
    <lineage>
        <taxon>Bacteria</taxon>
        <taxon>Pseudomonadati</taxon>
        <taxon>Pseudomonadota</taxon>
        <taxon>Betaproteobacteria</taxon>
        <taxon>Burkholderiales</taxon>
        <taxon>Burkholderiaceae</taxon>
        <taxon>Paraburkholderia</taxon>
    </lineage>
</organism>
<gene>
    <name evidence="3" type="ORF">CI15_21215</name>
</gene>
<dbReference type="PANTHER" id="PTHR43477">
    <property type="entry name" value="DIHYDROANTICAPSIN 7-DEHYDROGENASE"/>
    <property type="match status" value="1"/>
</dbReference>
<dbReference type="GO" id="GO:0016491">
    <property type="term" value="F:oxidoreductase activity"/>
    <property type="evidence" value="ECO:0007669"/>
    <property type="project" value="UniProtKB-KW"/>
</dbReference>
<keyword evidence="2" id="KW-0560">Oxidoreductase</keyword>
<dbReference type="InterPro" id="IPR002347">
    <property type="entry name" value="SDR_fam"/>
</dbReference>
<name>A0A149PIH4_9BURK</name>
<dbReference type="InterPro" id="IPR051122">
    <property type="entry name" value="SDR_DHRS6-like"/>
</dbReference>
<dbReference type="EMBL" id="LRBG01000035">
    <property type="protein sequence ID" value="KXU84824.1"/>
    <property type="molecule type" value="Genomic_DNA"/>
</dbReference>
<dbReference type="PANTHER" id="PTHR43477:SF1">
    <property type="entry name" value="DIHYDROANTICAPSIN 7-DEHYDROGENASE"/>
    <property type="match status" value="1"/>
</dbReference>
<accession>A0A149PIH4</accession>
<comment type="similarity">
    <text evidence="1">Belongs to the short-chain dehydrogenases/reductases (SDR) family.</text>
</comment>
<evidence type="ECO:0000256" key="1">
    <source>
        <dbReference type="ARBA" id="ARBA00006484"/>
    </source>
</evidence>
<dbReference type="AlphaFoldDB" id="A0A149PIH4"/>
<evidence type="ECO:0000313" key="4">
    <source>
        <dbReference type="Proteomes" id="UP000075613"/>
    </source>
</evidence>
<keyword evidence="4" id="KW-1185">Reference proteome</keyword>
<dbReference type="InterPro" id="IPR036291">
    <property type="entry name" value="NAD(P)-bd_dom_sf"/>
</dbReference>
<dbReference type="SUPFAM" id="SSF51735">
    <property type="entry name" value="NAD(P)-binding Rossmann-fold domains"/>
    <property type="match status" value="1"/>
</dbReference>
<proteinExistence type="inferred from homology"/>
<dbReference type="RefSeq" id="WP_062130586.1">
    <property type="nucleotide sequence ID" value="NZ_LRBG01000035.1"/>
</dbReference>
<evidence type="ECO:0000313" key="3">
    <source>
        <dbReference type="EMBL" id="KXU84824.1"/>
    </source>
</evidence>
<sequence length="239" mass="25181">MDWQNQKVVVLGGSSGIGLATVMRLAAAGASVVAVGRDRAKLDDALGGIAGQVTGEALDCTDRAALERFFGRLGRIDHLVMTLSGGEGAGPFAELDLAALRRGFEAKFWPQLEAAQTALPTLRRDGSLTFLTAISARIANPGTAGLGAINGALESMIGTLARELAPLRVNAVSPGVIDTPWWDRFPASVKSELFRQQSETLPARRVGQADDVAHALQFLLENTFMTGAVIECDGGLRLL</sequence>
<reference evidence="3 4" key="1">
    <citation type="journal article" date="2015" name="Int. J. Syst. Evol. Microbiol.">
        <title>Burkholderia monticola sp. nov., isolated from mountain soil.</title>
        <authorList>
            <person name="Baek I."/>
            <person name="Seo B."/>
            <person name="Lee I."/>
            <person name="Yi H."/>
            <person name="Chun J."/>
        </authorList>
    </citation>
    <scope>NUCLEOTIDE SEQUENCE [LARGE SCALE GENOMIC DNA]</scope>
    <source>
        <strain evidence="3 4">JC2948</strain>
    </source>
</reference>
<comment type="caution">
    <text evidence="3">The sequence shown here is derived from an EMBL/GenBank/DDBJ whole genome shotgun (WGS) entry which is preliminary data.</text>
</comment>
<dbReference type="PRINTS" id="PR00081">
    <property type="entry name" value="GDHRDH"/>
</dbReference>
<dbReference type="OrthoDB" id="9806974at2"/>
<evidence type="ECO:0000256" key="2">
    <source>
        <dbReference type="ARBA" id="ARBA00023002"/>
    </source>
</evidence>
<dbReference type="Gene3D" id="3.40.50.720">
    <property type="entry name" value="NAD(P)-binding Rossmann-like Domain"/>
    <property type="match status" value="1"/>
</dbReference>
<dbReference type="STRING" id="1399968.CI15_21215"/>
<dbReference type="Pfam" id="PF13561">
    <property type="entry name" value="adh_short_C2"/>
    <property type="match status" value="1"/>
</dbReference>
<protein>
    <submittedName>
        <fullName evidence="3">Short-chain dehydrogenase</fullName>
    </submittedName>
</protein>
<dbReference type="Proteomes" id="UP000075613">
    <property type="component" value="Unassembled WGS sequence"/>
</dbReference>